<keyword evidence="2 4" id="KW-0175">Coiled coil</keyword>
<proteinExistence type="predicted"/>
<dbReference type="Pfam" id="PF25481">
    <property type="entry name" value="Nucleoprot-TPR"/>
    <property type="match status" value="1"/>
</dbReference>
<dbReference type="EMBL" id="BQFW01000006">
    <property type="protein sequence ID" value="GJJ72146.1"/>
    <property type="molecule type" value="Genomic_DNA"/>
</dbReference>
<name>A0A9P3LVG3_9FUNG</name>
<evidence type="ECO:0000256" key="3">
    <source>
        <dbReference type="ARBA" id="ARBA00023242"/>
    </source>
</evidence>
<evidence type="ECO:0000256" key="5">
    <source>
        <dbReference type="SAM" id="MobiDB-lite"/>
    </source>
</evidence>
<dbReference type="PANTHER" id="PTHR18898">
    <property type="entry name" value="NUCLEOPROTEIN TPR-RELATED"/>
    <property type="match status" value="1"/>
</dbReference>
<evidence type="ECO:0000313" key="10">
    <source>
        <dbReference type="Proteomes" id="UP000827284"/>
    </source>
</evidence>
<feature type="region of interest" description="Disordered" evidence="5">
    <location>
        <begin position="1214"/>
        <end position="1235"/>
    </location>
</feature>
<dbReference type="GO" id="GO:0017056">
    <property type="term" value="F:structural constituent of nuclear pore"/>
    <property type="evidence" value="ECO:0007669"/>
    <property type="project" value="TreeGrafter"/>
</dbReference>
<evidence type="ECO:0000259" key="8">
    <source>
        <dbReference type="Pfam" id="PF25785"/>
    </source>
</evidence>
<evidence type="ECO:0000259" key="6">
    <source>
        <dbReference type="Pfam" id="PF07926"/>
    </source>
</evidence>
<feature type="domain" description="Nucleoprotein TPR/MPL1" evidence="7">
    <location>
        <begin position="203"/>
        <end position="282"/>
    </location>
</feature>
<feature type="region of interest" description="Disordered" evidence="5">
    <location>
        <begin position="1646"/>
        <end position="2133"/>
    </location>
</feature>
<feature type="coiled-coil region" evidence="4">
    <location>
        <begin position="831"/>
        <end position="993"/>
    </location>
</feature>
<evidence type="ECO:0000256" key="2">
    <source>
        <dbReference type="ARBA" id="ARBA00023054"/>
    </source>
</evidence>
<dbReference type="InterPro" id="IPR057577">
    <property type="entry name" value="Nucleoprot-TPR/MLP1_dom"/>
</dbReference>
<organism evidence="9 10">
    <name type="scientific">Entomortierella parvispora</name>
    <dbReference type="NCBI Taxonomy" id="205924"/>
    <lineage>
        <taxon>Eukaryota</taxon>
        <taxon>Fungi</taxon>
        <taxon>Fungi incertae sedis</taxon>
        <taxon>Mucoromycota</taxon>
        <taxon>Mortierellomycotina</taxon>
        <taxon>Mortierellomycetes</taxon>
        <taxon>Mortierellales</taxon>
        <taxon>Mortierellaceae</taxon>
        <taxon>Entomortierella</taxon>
    </lineage>
</organism>
<feature type="compositionally biased region" description="Basic and acidic residues" evidence="5">
    <location>
        <begin position="2032"/>
        <end position="2043"/>
    </location>
</feature>
<feature type="compositionally biased region" description="Polar residues" evidence="5">
    <location>
        <begin position="1873"/>
        <end position="1901"/>
    </location>
</feature>
<dbReference type="Proteomes" id="UP000827284">
    <property type="component" value="Unassembled WGS sequence"/>
</dbReference>
<evidence type="ECO:0000259" key="7">
    <source>
        <dbReference type="Pfam" id="PF25481"/>
    </source>
</evidence>
<dbReference type="OrthoDB" id="343070at2759"/>
<keyword evidence="10" id="KW-1185">Reference proteome</keyword>
<feature type="coiled-coil region" evidence="4">
    <location>
        <begin position="709"/>
        <end position="785"/>
    </location>
</feature>
<feature type="compositionally biased region" description="Low complexity" evidence="5">
    <location>
        <begin position="1722"/>
        <end position="1737"/>
    </location>
</feature>
<feature type="compositionally biased region" description="Basic and acidic residues" evidence="5">
    <location>
        <begin position="2124"/>
        <end position="2133"/>
    </location>
</feature>
<dbReference type="GO" id="GO:0005643">
    <property type="term" value="C:nuclear pore"/>
    <property type="evidence" value="ECO:0007669"/>
    <property type="project" value="TreeGrafter"/>
</dbReference>
<feature type="compositionally biased region" description="Low complexity" evidence="5">
    <location>
        <begin position="1856"/>
        <end position="1870"/>
    </location>
</feature>
<feature type="coiled-coil region" evidence="4">
    <location>
        <begin position="1019"/>
        <end position="1201"/>
    </location>
</feature>
<reference evidence="9" key="1">
    <citation type="submission" date="2021-11" db="EMBL/GenBank/DDBJ databases">
        <authorList>
            <person name="Herlambang A."/>
            <person name="Guo Y."/>
            <person name="Takashima Y."/>
            <person name="Nishizawa T."/>
        </authorList>
    </citation>
    <scope>NUCLEOTIDE SEQUENCE</scope>
    <source>
        <strain evidence="9">E1425</strain>
    </source>
</reference>
<dbReference type="PANTHER" id="PTHR18898:SF2">
    <property type="entry name" value="NUCLEOPROTEIN TPR"/>
    <property type="match status" value="1"/>
</dbReference>
<feature type="coiled-coil region" evidence="4">
    <location>
        <begin position="582"/>
        <end position="649"/>
    </location>
</feature>
<evidence type="ECO:0000313" key="9">
    <source>
        <dbReference type="EMBL" id="GJJ72146.1"/>
    </source>
</evidence>
<evidence type="ECO:0000256" key="4">
    <source>
        <dbReference type="SAM" id="Coils"/>
    </source>
</evidence>
<feature type="compositionally biased region" description="Low complexity" evidence="5">
    <location>
        <begin position="1744"/>
        <end position="1788"/>
    </location>
</feature>
<feature type="compositionally biased region" description="Polar residues" evidence="5">
    <location>
        <begin position="1928"/>
        <end position="1944"/>
    </location>
</feature>
<keyword evidence="3" id="KW-0539">Nucleus</keyword>
<feature type="compositionally biased region" description="Acidic residues" evidence="5">
    <location>
        <begin position="2075"/>
        <end position="2088"/>
    </location>
</feature>
<feature type="coiled-coil region" evidence="4">
    <location>
        <begin position="65"/>
        <end position="106"/>
    </location>
</feature>
<dbReference type="Pfam" id="PF07926">
    <property type="entry name" value="TPR_MLP1_2"/>
    <property type="match status" value="1"/>
</dbReference>
<gene>
    <name evidence="9" type="ORF">EMPS_04503</name>
</gene>
<feature type="compositionally biased region" description="Low complexity" evidence="5">
    <location>
        <begin position="1825"/>
        <end position="1834"/>
    </location>
</feature>
<feature type="domain" description="NUA/TPR/MLP1-2-like" evidence="8">
    <location>
        <begin position="508"/>
        <end position="607"/>
    </location>
</feature>
<feature type="domain" description="Nucleoprotein TPR/MLP1-2" evidence="6">
    <location>
        <begin position="1070"/>
        <end position="1198"/>
    </location>
</feature>
<comment type="caution">
    <text evidence="9">The sequence shown here is derived from an EMBL/GenBank/DDBJ whole genome shotgun (WGS) entry which is preliminary data.</text>
</comment>
<dbReference type="GO" id="GO:0006406">
    <property type="term" value="P:mRNA export from nucleus"/>
    <property type="evidence" value="ECO:0007669"/>
    <property type="project" value="TreeGrafter"/>
</dbReference>
<dbReference type="Pfam" id="PF25785">
    <property type="entry name" value="TPR"/>
    <property type="match status" value="1"/>
</dbReference>
<feature type="compositionally biased region" description="Basic and acidic residues" evidence="5">
    <location>
        <begin position="1575"/>
        <end position="1584"/>
    </location>
</feature>
<dbReference type="GO" id="GO:0006606">
    <property type="term" value="P:protein import into nucleus"/>
    <property type="evidence" value="ECO:0007669"/>
    <property type="project" value="InterPro"/>
</dbReference>
<reference evidence="9" key="2">
    <citation type="journal article" date="2022" name="Microbiol. Resour. Announc.">
        <title>Whole-Genome Sequence of Entomortierella parvispora E1425, a Mucoromycotan Fungus Associated with Burkholderiaceae-Related Endosymbiotic Bacteria.</title>
        <authorList>
            <person name="Herlambang A."/>
            <person name="Guo Y."/>
            <person name="Takashima Y."/>
            <person name="Narisawa K."/>
            <person name="Ohta H."/>
            <person name="Nishizawa T."/>
        </authorList>
    </citation>
    <scope>NUCLEOTIDE SEQUENCE</scope>
    <source>
        <strain evidence="9">E1425</strain>
    </source>
</reference>
<feature type="coiled-coil region" evidence="4">
    <location>
        <begin position="142"/>
        <end position="391"/>
    </location>
</feature>
<feature type="region of interest" description="Disordered" evidence="5">
    <location>
        <begin position="1550"/>
        <end position="1584"/>
    </location>
</feature>
<dbReference type="Gene3D" id="1.10.287.1490">
    <property type="match status" value="2"/>
</dbReference>
<evidence type="ECO:0000256" key="1">
    <source>
        <dbReference type="ARBA" id="ARBA00004123"/>
    </source>
</evidence>
<dbReference type="InterPro" id="IPR012929">
    <property type="entry name" value="Nucleoprot-TPR/MLP1-2_dom"/>
</dbReference>
<accession>A0A9P3LVG3</accession>
<comment type="subcellular location">
    <subcellularLocation>
        <location evidence="1">Nucleus</location>
    </subcellularLocation>
</comment>
<dbReference type="InterPro" id="IPR057974">
    <property type="entry name" value="NUA/TPR/MLP1-2-like_dom"/>
</dbReference>
<feature type="coiled-coil region" evidence="4">
    <location>
        <begin position="1461"/>
        <end position="1533"/>
    </location>
</feature>
<protein>
    <submittedName>
        <fullName evidence="9">Nucleoprotein TPR</fullName>
    </submittedName>
</protein>
<sequence length="2133" mass="239076">MEDSQATPLSDQQKSRISKLLSVPVEDMSRLLDQLQDGSKATDAFQQLVQYLDEKAVQEPDESWKDQAEEAKAALSTEKINFEQRLQQYESKINAFKSQLTTTKQKFMTASKEAQEAGAKAAELESKLANQQSGSLHVSVELDTLKARVETLEVEKRESLTALERKVAELDQSNEDYQSMSARYQEVKRESAQFESEAREAKASEMSIKLQKQGLEQELGLLKQRMEWATNEIAAKSTEFGNYRTEKSTQILQLQADLEQARLEATSAAQSNSTAQRRLLEQQSKSEELLVKNKELQDQIVVQEEQFRVEMETQRRLGELWERAATDNKARVADLEQSLDEMQRALSNKDSEYQENMTEVSEEKVQLQINLEKSLIQIEQLKEEQKRADELLNKAGLIDTTGSSGFDIGRIGVLSPTAAVAARIQKTGMSLTQVYARYMELQSDHLRLKNENSRLQETMEEIVKDLADGAPLIREQQEEHQRLQRHAEELAVQLEAISLEKDQIAYGAREALAQLDGVVKERDLLHKENQDLDRQVQNLLWRLKAPNAPQELAPASTLSVGTGMESDGEKVIDDHLVLFANLQEMQQQNKKLREVARQMIQAREQAEGAEAQAKKKDELEVIAEAELLIENMREEIGAKELQIATYKQELDMMRRILKTSNIKYPLAAGSVTSQSSPDQVTEANKAVSDESLEYAKLFADLQKSFDAYRAETSVDNKHLKDQLQQAQTENSESRIQLGRAKTQIAILDDRYQGVIVTNTHLSTEVDELRKQCNFLRNSSKLQEEANQKITSELYTERDAASRLNAELSSLRNDHKMTKAYEQQILEQNKSLNIEKAQVNDLLRAVQNMANEVERGNEQTKRRLETAIASKEQEVETLKDRLKEEIESGKRLRDRKDIEAKEWQTKIDTLTAEYQTSREALIAAKTSLDHTNSKVEDLTKQIKSREEQLAIYQKKPDGTDSTEASREEQLQSQVLQLKNELSRLESEADAGREHLAQFQAISQTNEDRLAEITATFEEFKKDHDQKIEESVQTIRSLESRLANADKRVEEATTNLMEMQNRVDQERLEWKKEKDELDSKLRSLRNTESKMDSIEKRHREAMLRQQEDTKQAQEKYEKEFANHAIDMTALQNLKERFAAQSSELHRHRAAAETAIANLQTAERSWESQKSTLQKTLAETEKRCAELKSQNDKLHHHLEDVSAQALSIQQRMNAPLPAVESEEGAENDTGAAKGSPEHQVAELRDVIRYVRREKDILECQYELNLQESRRLKLQLEQTNKSLEETRDLLTTERNQHQDVVVSQRQQEELLDKVNQLNILRESNSTLRTENSRLQTRVQSMENNLRNLNSQLNPMKDQLAELRTELQFSKDELQQVGEDRDRWRSRTQEIMAKHDRIDPVEFQELKDAVEKYKTEIAETEVTLLAVRKEHEELQKSNSDLTGRFSKLYTSAQMWKKRFTEESPKFDAAQKELSAAKGRISELEKSVEEVSKKASQDTEHQQKLDALQAIKDELEKENKELKANKEIQERNFEALKVKTTATIERNRKLVQRIREGEAKNTQEAAASTAPAPGTITQAEADAKLEEEKQKLKEDLEKKHADALRMVEMRNSLKLQSKEKEVQKLKDQLSVADANGTTGAKPAALNPVAAAFTPNTAGRPPVRPINPVRQMNNGRPVRPEAVAATATSTAGTATAPGIRGLPARPGRTPPAPGPGQSRLRPPLSARNAAVAAVATPTAPTAPTATPPTPAAAAPAPEAAVTTVEPVATITATPAPAAPVAATPAPVTTAPTQPTGRVVIKRRREDDLPASIAQLQTSTSSQEPKTPEDAAAKSPSAGPAAVHSAVSETRSSPLVIKRQRALPVVEASASAPVAPEARTVTIQRTRVTSVTDSSETPPASPPTNSTGATVEIAAPSAPNVQQKTAPHGQKRRLQATETVQESITLASTPGPTDTEYIEEVSTPEPSHESMAMEVDDTPPVKRLRPSSHVVVTEVTEEEPSAPAAGDLPTTPGNTTDLEEGEMEEVSTSVVPEVDESAAAEDHHDEAHESVDADVQQPQQSEDHVVEHEAEEELIQETTGGDEILEEEFVDEDNFGESEVHDVTEGEVEEEQALTEVQTPQGQEDETELDLDLDHTEESTA</sequence>
<feature type="compositionally biased region" description="Polar residues" evidence="5">
    <location>
        <begin position="1806"/>
        <end position="1817"/>
    </location>
</feature>
<feature type="coiled-coil region" evidence="4">
    <location>
        <begin position="1262"/>
        <end position="1432"/>
    </location>
</feature>
<feature type="coiled-coil region" evidence="4">
    <location>
        <begin position="438"/>
        <end position="500"/>
    </location>
</feature>
<feature type="compositionally biased region" description="Low complexity" evidence="5">
    <location>
        <begin position="1675"/>
        <end position="1700"/>
    </location>
</feature>